<feature type="domain" description="F-box" evidence="2">
    <location>
        <begin position="1"/>
        <end position="46"/>
    </location>
</feature>
<accession>A0A087UTE4</accession>
<dbReference type="Proteomes" id="UP000054359">
    <property type="component" value="Unassembled WGS sequence"/>
</dbReference>
<dbReference type="STRING" id="407821.A0A087UTE4"/>
<dbReference type="InterPro" id="IPR006553">
    <property type="entry name" value="Leu-rich_rpt_Cys-con_subtyp"/>
</dbReference>
<evidence type="ECO:0000259" key="2">
    <source>
        <dbReference type="PROSITE" id="PS50181"/>
    </source>
</evidence>
<dbReference type="SUPFAM" id="SSF52047">
    <property type="entry name" value="RNI-like"/>
    <property type="match status" value="2"/>
</dbReference>
<dbReference type="InterPro" id="IPR036047">
    <property type="entry name" value="F-box-like_dom_sf"/>
</dbReference>
<feature type="non-terminal residue" evidence="3">
    <location>
        <position position="512"/>
    </location>
</feature>
<proteinExistence type="predicted"/>
<name>A0A087UTE4_STEMI</name>
<protein>
    <submittedName>
        <fullName evidence="3">F-box/LRR-repeat protein 13</fullName>
    </submittedName>
</protein>
<dbReference type="OrthoDB" id="6483158at2759"/>
<dbReference type="AlphaFoldDB" id="A0A087UTE4"/>
<dbReference type="SUPFAM" id="SSF81383">
    <property type="entry name" value="F-box domain"/>
    <property type="match status" value="1"/>
</dbReference>
<dbReference type="EMBL" id="KK121519">
    <property type="protein sequence ID" value="KFM80633.1"/>
    <property type="molecule type" value="Genomic_DNA"/>
</dbReference>
<gene>
    <name evidence="3" type="ORF">X975_20633</name>
</gene>
<dbReference type="GO" id="GO:0019005">
    <property type="term" value="C:SCF ubiquitin ligase complex"/>
    <property type="evidence" value="ECO:0007669"/>
    <property type="project" value="TreeGrafter"/>
</dbReference>
<dbReference type="PANTHER" id="PTHR13318">
    <property type="entry name" value="PARTNER OF PAIRED, ISOFORM B-RELATED"/>
    <property type="match status" value="1"/>
</dbReference>
<keyword evidence="1" id="KW-0833">Ubl conjugation pathway</keyword>
<sequence length="512" mass="58414">MSLNAFPDEVLEHIFSFLNVYDRLTASLVCKRWLYITDRRHLLEDIYVVFQDNAKDGAQVFSSMSRKFSCFKFVRHEIDAQYIEFLKKHIAQIHSLSFLNCVLDREALEFSGKLNSCSNLKCLKIIGCDMFDLFSFSFSDLRELYVDSGANLTDKITQDLGNTMPKLKVLSLACQITHQPPILKRFYPSGTTVEKNPSEMILSFSAVQLFISKRAETLTALDLKKTILLSSSAFIHLSKIDNLKLQDVTFACALKCIDSLAKFCENQPYLKSINLDCVYTLRDENLKSLCLLLPNLRKISIKHCKYINDSLKYIFQLKRLQNLDISGCCITQSTFTEAIQESQLTNLRALSASNCQITDIIANELVQKAPYLQYLNLSGCDIGNETVKTVSIFLIHLRYLNLKNCIKICDEGLLGKIQQSSTTYNNKDENMSKPLSNIKGLEELNLSGCYKITDASVTQTIQFQYLQVLNLEGCEKISDSAMVPILQKNPCLREVIRTNCILKRKYWSTDER</sequence>
<dbReference type="PANTHER" id="PTHR13318:SF247">
    <property type="entry name" value="GH16156P"/>
    <property type="match status" value="1"/>
</dbReference>
<dbReference type="Gene3D" id="1.20.1280.50">
    <property type="match status" value="1"/>
</dbReference>
<dbReference type="OMA" id="FNMRTRV"/>
<dbReference type="Pfam" id="PF12937">
    <property type="entry name" value="F-box-like"/>
    <property type="match status" value="1"/>
</dbReference>
<dbReference type="PROSITE" id="PS50181">
    <property type="entry name" value="FBOX"/>
    <property type="match status" value="1"/>
</dbReference>
<dbReference type="Gene3D" id="3.80.10.10">
    <property type="entry name" value="Ribonuclease Inhibitor"/>
    <property type="match status" value="4"/>
</dbReference>
<dbReference type="SMART" id="SM00256">
    <property type="entry name" value="FBOX"/>
    <property type="match status" value="1"/>
</dbReference>
<dbReference type="Pfam" id="PF13516">
    <property type="entry name" value="LRR_6"/>
    <property type="match status" value="1"/>
</dbReference>
<dbReference type="InterPro" id="IPR032675">
    <property type="entry name" value="LRR_dom_sf"/>
</dbReference>
<evidence type="ECO:0000256" key="1">
    <source>
        <dbReference type="ARBA" id="ARBA00022786"/>
    </source>
</evidence>
<organism evidence="3 4">
    <name type="scientific">Stegodyphus mimosarum</name>
    <name type="common">African social velvet spider</name>
    <dbReference type="NCBI Taxonomy" id="407821"/>
    <lineage>
        <taxon>Eukaryota</taxon>
        <taxon>Metazoa</taxon>
        <taxon>Ecdysozoa</taxon>
        <taxon>Arthropoda</taxon>
        <taxon>Chelicerata</taxon>
        <taxon>Arachnida</taxon>
        <taxon>Araneae</taxon>
        <taxon>Araneomorphae</taxon>
        <taxon>Entelegynae</taxon>
        <taxon>Eresoidea</taxon>
        <taxon>Eresidae</taxon>
        <taxon>Stegodyphus</taxon>
    </lineage>
</organism>
<dbReference type="GO" id="GO:0031146">
    <property type="term" value="P:SCF-dependent proteasomal ubiquitin-dependent protein catabolic process"/>
    <property type="evidence" value="ECO:0007669"/>
    <property type="project" value="TreeGrafter"/>
</dbReference>
<dbReference type="InterPro" id="IPR001611">
    <property type="entry name" value="Leu-rich_rpt"/>
</dbReference>
<keyword evidence="4" id="KW-1185">Reference proteome</keyword>
<dbReference type="InterPro" id="IPR001810">
    <property type="entry name" value="F-box_dom"/>
</dbReference>
<reference evidence="3 4" key="1">
    <citation type="submission" date="2013-11" db="EMBL/GenBank/DDBJ databases">
        <title>Genome sequencing of Stegodyphus mimosarum.</title>
        <authorList>
            <person name="Bechsgaard J."/>
        </authorList>
    </citation>
    <scope>NUCLEOTIDE SEQUENCE [LARGE SCALE GENOMIC DNA]</scope>
</reference>
<evidence type="ECO:0000313" key="4">
    <source>
        <dbReference type="Proteomes" id="UP000054359"/>
    </source>
</evidence>
<evidence type="ECO:0000313" key="3">
    <source>
        <dbReference type="EMBL" id="KFM80633.1"/>
    </source>
</evidence>
<dbReference type="SMART" id="SM00367">
    <property type="entry name" value="LRR_CC"/>
    <property type="match status" value="7"/>
</dbReference>